<feature type="region of interest" description="Disordered" evidence="5">
    <location>
        <begin position="178"/>
        <end position="217"/>
    </location>
</feature>
<keyword evidence="3 4" id="KW-0175">Coiled coil</keyword>
<evidence type="ECO:0000256" key="2">
    <source>
        <dbReference type="ARBA" id="ARBA00022723"/>
    </source>
</evidence>
<feature type="compositionally biased region" description="Low complexity" evidence="5">
    <location>
        <begin position="548"/>
        <end position="557"/>
    </location>
</feature>
<dbReference type="InterPro" id="IPR057464">
    <property type="entry name" value="CCDC174_GRSR"/>
</dbReference>
<evidence type="ECO:0000256" key="4">
    <source>
        <dbReference type="SAM" id="Coils"/>
    </source>
</evidence>
<dbReference type="EMBL" id="JARQWQ010000007">
    <property type="protein sequence ID" value="KAK2570672.1"/>
    <property type="molecule type" value="Genomic_DNA"/>
</dbReference>
<keyword evidence="2" id="KW-0479">Metal-binding</keyword>
<sequence>MSPLVSGRCSGCRMQNNMAAKKVFELNEASIVDLKAELIRKESQLKREKFGEEQKVNRQPKALEEGTMNLPLPCCPPGGNEQMPYVLVGDDAFALKTYLMKPYAQQGLDAEKLVYNNRHSRARRILENLFGILANRWRFMHNVMLLHPDVIEVLSCMGVLWKVLEAKAALYDKMAQGEIEDEEDVEGEGRFLEEESEQNSKGLKDEDIPPPSGPDEEWVDYVDSLGRERRCLRKDLKQLQDMDKDFTAARKSPPTLLSEDMRRELMRQQWEKEEEEAMNKPVGPLHYQDIRFDEIRTHGVGYYQFSTNEEERREQMKALDILREQTLEQRVRAQKLKEKRKAALDARLAKVRERKLKKLKASDDLSVETTEESVDTKDRGEEAAKGSYENERNEGGDEKLKTENEEEGKFAALRRPDRRQGLPEWALHKIKERDDLFAPPPFYYEDNTSARSDKNTRKEPANLFRNEKNINERKEELQSQNQEARNQREQPQCQPQAQQSHIQQQQQPHRPEYPPLPPPPTQGHVQAAWTGYQWQPPPSIPPPPIPQQLPWQPNFPFNVPPPPPFPWQPNTFAWQSPHVSQPMGTAPLSGPHAFTTGNSTNSSTSFPIRGPASDTRQPHAHSVEHKDEARESNKTEERTIPSNQQVADFVAQFPS</sequence>
<feature type="compositionally biased region" description="Basic and acidic residues" evidence="5">
    <location>
        <begin position="374"/>
        <end position="436"/>
    </location>
</feature>
<keyword evidence="9" id="KW-1185">Reference proteome</keyword>
<evidence type="ECO:0000256" key="5">
    <source>
        <dbReference type="SAM" id="MobiDB-lite"/>
    </source>
</evidence>
<feature type="region of interest" description="Disordered" evidence="5">
    <location>
        <begin position="359"/>
        <end position="655"/>
    </location>
</feature>
<comment type="cofactor">
    <cofactor evidence="1">
        <name>a divalent metal cation</name>
        <dbReference type="ChEBI" id="CHEBI:60240"/>
    </cofactor>
</comment>
<dbReference type="GO" id="GO:0046872">
    <property type="term" value="F:metal ion binding"/>
    <property type="evidence" value="ECO:0007669"/>
    <property type="project" value="UniProtKB-KW"/>
</dbReference>
<feature type="compositionally biased region" description="Pro residues" evidence="5">
    <location>
        <begin position="558"/>
        <end position="567"/>
    </location>
</feature>
<dbReference type="AlphaFoldDB" id="A0AAD9R0C0"/>
<evidence type="ECO:0000256" key="3">
    <source>
        <dbReference type="ARBA" id="ARBA00023054"/>
    </source>
</evidence>
<dbReference type="Proteomes" id="UP001249851">
    <property type="component" value="Unassembled WGS sequence"/>
</dbReference>
<feature type="compositionally biased region" description="Basic and acidic residues" evidence="5">
    <location>
        <begin position="621"/>
        <end position="639"/>
    </location>
</feature>
<dbReference type="PANTHER" id="PTHR15885">
    <property type="entry name" value="COILED-COIL DOMAIN-CONTAINING PROTEIN 174"/>
    <property type="match status" value="1"/>
</dbReference>
<evidence type="ECO:0000313" key="9">
    <source>
        <dbReference type="Proteomes" id="UP001249851"/>
    </source>
</evidence>
<evidence type="ECO:0000256" key="1">
    <source>
        <dbReference type="ARBA" id="ARBA00001968"/>
    </source>
</evidence>
<feature type="compositionally biased region" description="Polar residues" evidence="5">
    <location>
        <begin position="571"/>
        <end position="583"/>
    </location>
</feature>
<feature type="compositionally biased region" description="Basic and acidic residues" evidence="5">
    <location>
        <begin position="451"/>
        <end position="477"/>
    </location>
</feature>
<feature type="domain" description="CCDC174 alpha/beta GRSR" evidence="7">
    <location>
        <begin position="218"/>
        <end position="246"/>
    </location>
</feature>
<evidence type="ECO:0000313" key="8">
    <source>
        <dbReference type="EMBL" id="KAK2570672.1"/>
    </source>
</evidence>
<evidence type="ECO:0000259" key="6">
    <source>
        <dbReference type="Pfam" id="PF13359"/>
    </source>
</evidence>
<gene>
    <name evidence="8" type="ORF">P5673_004359</name>
</gene>
<feature type="coiled-coil region" evidence="4">
    <location>
        <begin position="222"/>
        <end position="278"/>
    </location>
</feature>
<dbReference type="InterPro" id="IPR025066">
    <property type="entry name" value="CCDC174-like"/>
</dbReference>
<dbReference type="Pfam" id="PF13300">
    <property type="entry name" value="DUF4078"/>
    <property type="match status" value="1"/>
</dbReference>
<feature type="compositionally biased region" description="Low complexity" evidence="5">
    <location>
        <begin position="489"/>
        <end position="508"/>
    </location>
</feature>
<proteinExistence type="predicted"/>
<dbReference type="Pfam" id="PF13359">
    <property type="entry name" value="DDE_Tnp_4"/>
    <property type="match status" value="1"/>
</dbReference>
<name>A0AAD9R0C0_ACRCE</name>
<reference evidence="8" key="1">
    <citation type="journal article" date="2023" name="G3 (Bethesda)">
        <title>Whole genome assembly and annotation of the endangered Caribbean coral Acropora cervicornis.</title>
        <authorList>
            <person name="Selwyn J.D."/>
            <person name="Vollmer S.V."/>
        </authorList>
    </citation>
    <scope>NUCLEOTIDE SEQUENCE</scope>
    <source>
        <strain evidence="8">K2</strain>
    </source>
</reference>
<dbReference type="PANTHER" id="PTHR15885:SF1">
    <property type="entry name" value="COILED-COIL DOMAIN-CONTAINING PROTEIN 174"/>
    <property type="match status" value="1"/>
</dbReference>
<dbReference type="InterPro" id="IPR027806">
    <property type="entry name" value="HARBI1_dom"/>
</dbReference>
<organism evidence="8 9">
    <name type="scientific">Acropora cervicornis</name>
    <name type="common">Staghorn coral</name>
    <dbReference type="NCBI Taxonomy" id="6130"/>
    <lineage>
        <taxon>Eukaryota</taxon>
        <taxon>Metazoa</taxon>
        <taxon>Cnidaria</taxon>
        <taxon>Anthozoa</taxon>
        <taxon>Hexacorallia</taxon>
        <taxon>Scleractinia</taxon>
        <taxon>Astrocoeniina</taxon>
        <taxon>Acroporidae</taxon>
        <taxon>Acropora</taxon>
    </lineage>
</organism>
<feature type="compositionally biased region" description="Pro residues" evidence="5">
    <location>
        <begin position="535"/>
        <end position="547"/>
    </location>
</feature>
<feature type="compositionally biased region" description="Low complexity" evidence="5">
    <location>
        <begin position="595"/>
        <end position="605"/>
    </location>
</feature>
<accession>A0AAD9R0C0</accession>
<dbReference type="GO" id="GO:0005634">
    <property type="term" value="C:nucleus"/>
    <property type="evidence" value="ECO:0007669"/>
    <property type="project" value="TreeGrafter"/>
</dbReference>
<dbReference type="Pfam" id="PF25449">
    <property type="entry name" value="CCDC174_GRSR"/>
    <property type="match status" value="1"/>
</dbReference>
<comment type="caution">
    <text evidence="8">The sequence shown here is derived from an EMBL/GenBank/DDBJ whole genome shotgun (WGS) entry which is preliminary data.</text>
</comment>
<reference evidence="8" key="2">
    <citation type="journal article" date="2023" name="Science">
        <title>Genomic signatures of disease resistance in endangered staghorn corals.</title>
        <authorList>
            <person name="Vollmer S.V."/>
            <person name="Selwyn J.D."/>
            <person name="Despard B.A."/>
            <person name="Roesel C.L."/>
        </authorList>
    </citation>
    <scope>NUCLEOTIDE SEQUENCE</scope>
    <source>
        <strain evidence="8">K2</strain>
    </source>
</reference>
<evidence type="ECO:0000259" key="7">
    <source>
        <dbReference type="Pfam" id="PF25449"/>
    </source>
</evidence>
<feature type="domain" description="DDE Tnp4" evidence="6">
    <location>
        <begin position="85"/>
        <end position="147"/>
    </location>
</feature>
<protein>
    <submittedName>
        <fullName evidence="8">Coiled-coil domain-containing protein 174</fullName>
    </submittedName>
</protein>